<gene>
    <name evidence="1" type="ORF">SCLCIDRAFT_771427</name>
</gene>
<protein>
    <submittedName>
        <fullName evidence="1">Uncharacterized protein</fullName>
    </submittedName>
</protein>
<reference evidence="2" key="2">
    <citation type="submission" date="2015-01" db="EMBL/GenBank/DDBJ databases">
        <title>Evolutionary Origins and Diversification of the Mycorrhizal Mutualists.</title>
        <authorList>
            <consortium name="DOE Joint Genome Institute"/>
            <consortium name="Mycorrhizal Genomics Consortium"/>
            <person name="Kohler A."/>
            <person name="Kuo A."/>
            <person name="Nagy L.G."/>
            <person name="Floudas D."/>
            <person name="Copeland A."/>
            <person name="Barry K.W."/>
            <person name="Cichocki N."/>
            <person name="Veneault-Fourrey C."/>
            <person name="LaButti K."/>
            <person name="Lindquist E.A."/>
            <person name="Lipzen A."/>
            <person name="Lundell T."/>
            <person name="Morin E."/>
            <person name="Murat C."/>
            <person name="Riley R."/>
            <person name="Ohm R."/>
            <person name="Sun H."/>
            <person name="Tunlid A."/>
            <person name="Henrissat B."/>
            <person name="Grigoriev I.V."/>
            <person name="Hibbett D.S."/>
            <person name="Martin F."/>
        </authorList>
    </citation>
    <scope>NUCLEOTIDE SEQUENCE [LARGE SCALE GENOMIC DNA]</scope>
    <source>
        <strain evidence="2">Foug A</strain>
    </source>
</reference>
<evidence type="ECO:0000313" key="2">
    <source>
        <dbReference type="Proteomes" id="UP000053989"/>
    </source>
</evidence>
<dbReference type="InParanoid" id="A0A0C3ADF8"/>
<name>A0A0C3ADF8_9AGAM</name>
<reference evidence="1 2" key="1">
    <citation type="submission" date="2014-04" db="EMBL/GenBank/DDBJ databases">
        <authorList>
            <consortium name="DOE Joint Genome Institute"/>
            <person name="Kuo A."/>
            <person name="Kohler A."/>
            <person name="Nagy L.G."/>
            <person name="Floudas D."/>
            <person name="Copeland A."/>
            <person name="Barry K.W."/>
            <person name="Cichocki N."/>
            <person name="Veneault-Fourrey C."/>
            <person name="LaButti K."/>
            <person name="Lindquist E.A."/>
            <person name="Lipzen A."/>
            <person name="Lundell T."/>
            <person name="Morin E."/>
            <person name="Murat C."/>
            <person name="Sun H."/>
            <person name="Tunlid A."/>
            <person name="Henrissat B."/>
            <person name="Grigoriev I.V."/>
            <person name="Hibbett D.S."/>
            <person name="Martin F."/>
            <person name="Nordberg H.P."/>
            <person name="Cantor M.N."/>
            <person name="Hua S.X."/>
        </authorList>
    </citation>
    <scope>NUCLEOTIDE SEQUENCE [LARGE SCALE GENOMIC DNA]</scope>
    <source>
        <strain evidence="1 2">Foug A</strain>
    </source>
</reference>
<dbReference type="AlphaFoldDB" id="A0A0C3ADF8"/>
<organism evidence="1 2">
    <name type="scientific">Scleroderma citrinum Foug A</name>
    <dbReference type="NCBI Taxonomy" id="1036808"/>
    <lineage>
        <taxon>Eukaryota</taxon>
        <taxon>Fungi</taxon>
        <taxon>Dikarya</taxon>
        <taxon>Basidiomycota</taxon>
        <taxon>Agaricomycotina</taxon>
        <taxon>Agaricomycetes</taxon>
        <taxon>Agaricomycetidae</taxon>
        <taxon>Boletales</taxon>
        <taxon>Sclerodermatineae</taxon>
        <taxon>Sclerodermataceae</taxon>
        <taxon>Scleroderma</taxon>
    </lineage>
</organism>
<dbReference type="Proteomes" id="UP000053989">
    <property type="component" value="Unassembled WGS sequence"/>
</dbReference>
<proteinExistence type="predicted"/>
<keyword evidence="2" id="KW-1185">Reference proteome</keyword>
<evidence type="ECO:0000313" key="1">
    <source>
        <dbReference type="EMBL" id="KIM62972.1"/>
    </source>
</evidence>
<accession>A0A0C3ADF8</accession>
<sequence>MVSLSAPSEIEVRRYTLLEPCENNWGVFSAAREASLLTSSRVRRWRVSSQGSAKWILCQLPLGFPLYSICQQISRHKGRAMCRQLQVSC</sequence>
<dbReference type="EMBL" id="KN822038">
    <property type="protein sequence ID" value="KIM62972.1"/>
    <property type="molecule type" value="Genomic_DNA"/>
</dbReference>
<dbReference type="HOGENOM" id="CLU_2456084_0_0_1"/>